<dbReference type="AlphaFoldDB" id="A8S0F8"/>
<comment type="caution">
    <text evidence="2">The sequence shown here is derived from an EMBL/GenBank/DDBJ whole genome shotgun (WGS) entry which is preliminary data.</text>
</comment>
<dbReference type="RefSeq" id="WP_002578671.1">
    <property type="nucleotide sequence ID" value="NZ_DS480697.1"/>
</dbReference>
<reference evidence="2 3" key="2">
    <citation type="submission" date="2007-09" db="EMBL/GenBank/DDBJ databases">
        <title>Draft genome sequence of Clostridium bolteae (ATCC BAA-613).</title>
        <authorList>
            <person name="Sudarsanam P."/>
            <person name="Ley R."/>
            <person name="Guruge J."/>
            <person name="Turnbaugh P.J."/>
            <person name="Mahowald M."/>
            <person name="Liep D."/>
            <person name="Gordon J."/>
        </authorList>
    </citation>
    <scope>NUCLEOTIDE SEQUENCE [LARGE SCALE GENOMIC DNA]</scope>
    <source>
        <strain evidence="3">ATCC BAA-613 / DSM 15670 / CCUG 46953 / JCM 12243 / WAL 16351</strain>
    </source>
</reference>
<feature type="region of interest" description="Disordered" evidence="1">
    <location>
        <begin position="1"/>
        <end position="41"/>
    </location>
</feature>
<dbReference type="Proteomes" id="UP000005396">
    <property type="component" value="Unassembled WGS sequence"/>
</dbReference>
<proteinExistence type="predicted"/>
<accession>A8S0F8</accession>
<dbReference type="PaxDb" id="411902-CLOBOL_05664"/>
<reference evidence="2 3" key="1">
    <citation type="submission" date="2007-08" db="EMBL/GenBank/DDBJ databases">
        <authorList>
            <person name="Fulton L."/>
            <person name="Clifton S."/>
            <person name="Fulton B."/>
            <person name="Xu J."/>
            <person name="Minx P."/>
            <person name="Pepin K.H."/>
            <person name="Johnson M."/>
            <person name="Thiruvilangam P."/>
            <person name="Bhonagiri V."/>
            <person name="Nash W.E."/>
            <person name="Mardis E.R."/>
            <person name="Wilson R.K."/>
        </authorList>
    </citation>
    <scope>NUCLEOTIDE SEQUENCE [LARGE SCALE GENOMIC DNA]</scope>
    <source>
        <strain evidence="3">ATCC BAA-613 / DSM 15670 / CCUG 46953 / JCM 12243 / WAL 16351</strain>
    </source>
</reference>
<feature type="compositionally biased region" description="Basic and acidic residues" evidence="1">
    <location>
        <begin position="17"/>
        <end position="41"/>
    </location>
</feature>
<dbReference type="HOGENOM" id="CLU_3267891_0_0_9"/>
<sequence length="41" mass="4538">MKKDGRENKMNKSPGSNKDRVKDSAHKRGDEIGGKKEAPGR</sequence>
<evidence type="ECO:0000313" key="3">
    <source>
        <dbReference type="Proteomes" id="UP000005396"/>
    </source>
</evidence>
<protein>
    <submittedName>
        <fullName evidence="2">Uncharacterized protein</fullName>
    </submittedName>
</protein>
<name>A8S0F8_ENTBW</name>
<gene>
    <name evidence="2" type="ORF">CLOBOL_05664</name>
</gene>
<dbReference type="EMBL" id="ABCC02000042">
    <property type="protein sequence ID" value="EDP14057.1"/>
    <property type="molecule type" value="Genomic_DNA"/>
</dbReference>
<evidence type="ECO:0000313" key="2">
    <source>
        <dbReference type="EMBL" id="EDP14057.1"/>
    </source>
</evidence>
<feature type="compositionally biased region" description="Basic and acidic residues" evidence="1">
    <location>
        <begin position="1"/>
        <end position="10"/>
    </location>
</feature>
<evidence type="ECO:0000256" key="1">
    <source>
        <dbReference type="SAM" id="MobiDB-lite"/>
    </source>
</evidence>
<organism evidence="2 3">
    <name type="scientific">Enterocloster bolteae (strain ATCC BAA-613 / DSM 15670 / CCUG 46953 / JCM 12243 / WAL 16351)</name>
    <name type="common">Clostridium bolteae</name>
    <dbReference type="NCBI Taxonomy" id="411902"/>
    <lineage>
        <taxon>Bacteria</taxon>
        <taxon>Bacillati</taxon>
        <taxon>Bacillota</taxon>
        <taxon>Clostridia</taxon>
        <taxon>Lachnospirales</taxon>
        <taxon>Lachnospiraceae</taxon>
        <taxon>Enterocloster</taxon>
    </lineage>
</organism>